<evidence type="ECO:0000313" key="12">
    <source>
        <dbReference type="Proteomes" id="UP000593571"/>
    </source>
</evidence>
<keyword evidence="8" id="KW-1133">Transmembrane helix</keyword>
<protein>
    <submittedName>
        <fullName evidence="11">GDNF family receptor alpha like</fullName>
    </submittedName>
</protein>
<feature type="signal peptide" evidence="9">
    <location>
        <begin position="1"/>
        <end position="19"/>
    </location>
</feature>
<feature type="chain" id="PRO_5029851690" evidence="9">
    <location>
        <begin position="20"/>
        <end position="396"/>
    </location>
</feature>
<evidence type="ECO:0000313" key="11">
    <source>
        <dbReference type="EMBL" id="KAF6505289.1"/>
    </source>
</evidence>
<dbReference type="GO" id="GO:0007169">
    <property type="term" value="P:cell surface receptor protein tyrosine kinase signaling pathway"/>
    <property type="evidence" value="ECO:0007669"/>
    <property type="project" value="UniProtKB-ARBA"/>
</dbReference>
<keyword evidence="4 9" id="KW-0732">Signal</keyword>
<comment type="similarity">
    <text evidence="2">Belongs to the GDNFR family.</text>
</comment>
<dbReference type="Pfam" id="PF02351">
    <property type="entry name" value="GDNF"/>
    <property type="match status" value="2"/>
</dbReference>
<dbReference type="GO" id="GO:0038023">
    <property type="term" value="F:signaling receptor activity"/>
    <property type="evidence" value="ECO:0007669"/>
    <property type="project" value="InterPro"/>
</dbReference>
<dbReference type="GO" id="GO:0007399">
    <property type="term" value="P:nervous system development"/>
    <property type="evidence" value="ECO:0007669"/>
    <property type="project" value="TreeGrafter"/>
</dbReference>
<sequence length="396" mass="44210">MIAFIFLAIGLCSENESTSQTIDCTYLREQCLSDANGCKHAWGIMEVACNVSGNPCKMKDSSSCTLSIQALVERNFQFKNCLCTDDLYGTVNKLLGKKCISESDNSKEDNKFIWNLTTLPYHGMKGIWSCLEVAEMCVGDVVCNTQLAPYLKACSANGNLCDVKHCQAAIRFFYQNTPFNIAQMLAFCDCAPSDIPCQQSKEALHSKPCAVNIVPPPTCLNVIHSCRNDELCRRRYRAFQSKCWQHVTRKCHEDETCISTLNKQDLICSGSDACKAAYIGTLGTVLQVQCTCRTITQSEETLCKIFQYMLHRRSCLNYPTLSNVKGISLHKRKYAKEITLSGFHSPFNGEVIYAVMCMAVTCGILLLVMFKLRTSRISSQTRETSPIQIPGGLMIH</sequence>
<dbReference type="InterPro" id="IPR037193">
    <property type="entry name" value="GDNF_alpha"/>
</dbReference>
<dbReference type="PANTHER" id="PTHR10269">
    <property type="entry name" value="GDNF RECEPTOR ALPHA"/>
    <property type="match status" value="1"/>
</dbReference>
<organism evidence="11 12">
    <name type="scientific">Rousettus aegyptiacus</name>
    <name type="common">Egyptian fruit bat</name>
    <name type="synonym">Pteropus aegyptiacus</name>
    <dbReference type="NCBI Taxonomy" id="9407"/>
    <lineage>
        <taxon>Eukaryota</taxon>
        <taxon>Metazoa</taxon>
        <taxon>Chordata</taxon>
        <taxon>Craniata</taxon>
        <taxon>Vertebrata</taxon>
        <taxon>Euteleostomi</taxon>
        <taxon>Mammalia</taxon>
        <taxon>Eutheria</taxon>
        <taxon>Laurasiatheria</taxon>
        <taxon>Chiroptera</taxon>
        <taxon>Yinpterochiroptera</taxon>
        <taxon>Pteropodoidea</taxon>
        <taxon>Pteropodidae</taxon>
        <taxon>Rousettinae</taxon>
        <taxon>Rousettus</taxon>
    </lineage>
</organism>
<keyword evidence="6 11" id="KW-0675">Receptor</keyword>
<evidence type="ECO:0000256" key="4">
    <source>
        <dbReference type="ARBA" id="ARBA00022729"/>
    </source>
</evidence>
<feature type="domain" description="GDNF/GAS1" evidence="10">
    <location>
        <begin position="130"/>
        <end position="209"/>
    </location>
</feature>
<evidence type="ECO:0000256" key="9">
    <source>
        <dbReference type="SAM" id="SignalP"/>
    </source>
</evidence>
<dbReference type="InterPro" id="IPR003438">
    <property type="entry name" value="GDNF_rcpt"/>
</dbReference>
<accession>A0A7J8K8Z1</accession>
<dbReference type="SMART" id="SM00907">
    <property type="entry name" value="GDNF"/>
    <property type="match status" value="3"/>
</dbReference>
<dbReference type="EMBL" id="JACASE010000001">
    <property type="protein sequence ID" value="KAF6505289.1"/>
    <property type="molecule type" value="Genomic_DNA"/>
</dbReference>
<dbReference type="GO" id="GO:0043235">
    <property type="term" value="C:receptor complex"/>
    <property type="evidence" value="ECO:0007669"/>
    <property type="project" value="TreeGrafter"/>
</dbReference>
<evidence type="ECO:0000256" key="3">
    <source>
        <dbReference type="ARBA" id="ARBA00022475"/>
    </source>
</evidence>
<reference evidence="11 12" key="1">
    <citation type="journal article" date="2020" name="Nature">
        <title>Six reference-quality genomes reveal evolution of bat adaptations.</title>
        <authorList>
            <person name="Jebb D."/>
            <person name="Huang Z."/>
            <person name="Pippel M."/>
            <person name="Hughes G.M."/>
            <person name="Lavrichenko K."/>
            <person name="Devanna P."/>
            <person name="Winkler S."/>
            <person name="Jermiin L.S."/>
            <person name="Skirmuntt E.C."/>
            <person name="Katzourakis A."/>
            <person name="Burkitt-Gray L."/>
            <person name="Ray D.A."/>
            <person name="Sullivan K.A.M."/>
            <person name="Roscito J.G."/>
            <person name="Kirilenko B.M."/>
            <person name="Davalos L.M."/>
            <person name="Corthals A.P."/>
            <person name="Power M.L."/>
            <person name="Jones G."/>
            <person name="Ransome R.D."/>
            <person name="Dechmann D.K.N."/>
            <person name="Locatelli A.G."/>
            <person name="Puechmaille S.J."/>
            <person name="Fedrigo O."/>
            <person name="Jarvis E.D."/>
            <person name="Hiller M."/>
            <person name="Vernes S.C."/>
            <person name="Myers E.W."/>
            <person name="Teeling E.C."/>
        </authorList>
    </citation>
    <scope>NUCLEOTIDE SEQUENCE [LARGE SCALE GENOMIC DNA]</scope>
    <source>
        <strain evidence="11">MRouAeg1</strain>
        <tissue evidence="11">Muscle</tissue>
    </source>
</reference>
<dbReference type="GO" id="GO:0009897">
    <property type="term" value="C:external side of plasma membrane"/>
    <property type="evidence" value="ECO:0007669"/>
    <property type="project" value="TreeGrafter"/>
</dbReference>
<feature type="transmembrane region" description="Helical" evidence="8">
    <location>
        <begin position="351"/>
        <end position="370"/>
    </location>
</feature>
<feature type="domain" description="GDNF/GAS1" evidence="10">
    <location>
        <begin position="219"/>
        <end position="315"/>
    </location>
</feature>
<keyword evidence="7" id="KW-0325">Glycoprotein</keyword>
<keyword evidence="3" id="KW-1003">Cell membrane</keyword>
<evidence type="ECO:0000256" key="5">
    <source>
        <dbReference type="ARBA" id="ARBA00023136"/>
    </source>
</evidence>
<keyword evidence="12" id="KW-1185">Reference proteome</keyword>
<evidence type="ECO:0000256" key="6">
    <source>
        <dbReference type="ARBA" id="ARBA00023170"/>
    </source>
</evidence>
<evidence type="ECO:0000259" key="10">
    <source>
        <dbReference type="SMART" id="SM00907"/>
    </source>
</evidence>
<evidence type="ECO:0000256" key="1">
    <source>
        <dbReference type="ARBA" id="ARBA00004236"/>
    </source>
</evidence>
<proteinExistence type="inferred from homology"/>
<evidence type="ECO:0000256" key="8">
    <source>
        <dbReference type="SAM" id="Phobius"/>
    </source>
</evidence>
<evidence type="ECO:0000256" key="7">
    <source>
        <dbReference type="ARBA" id="ARBA00023180"/>
    </source>
</evidence>
<dbReference type="InterPro" id="IPR016017">
    <property type="entry name" value="GDNF/GAS1"/>
</dbReference>
<comment type="caution">
    <text evidence="11">The sequence shown here is derived from an EMBL/GenBank/DDBJ whole genome shotgun (WGS) entry which is preliminary data.</text>
</comment>
<dbReference type="PANTHER" id="PTHR10269:SF1">
    <property type="entry name" value="GDNF FAMILY RECEPTOR ALPHA-LIKE"/>
    <property type="match status" value="1"/>
</dbReference>
<name>A0A7J8K8Z1_ROUAE</name>
<comment type="subcellular location">
    <subcellularLocation>
        <location evidence="1">Cell membrane</location>
    </subcellularLocation>
</comment>
<gene>
    <name evidence="11" type="ORF">HJG63_005573</name>
</gene>
<dbReference type="Proteomes" id="UP000593571">
    <property type="component" value="Unassembled WGS sequence"/>
</dbReference>
<evidence type="ECO:0000256" key="2">
    <source>
        <dbReference type="ARBA" id="ARBA00005961"/>
    </source>
</evidence>
<keyword evidence="5 8" id="KW-0472">Membrane</keyword>
<dbReference type="SUPFAM" id="SSF110035">
    <property type="entry name" value="GDNF receptor-like"/>
    <property type="match status" value="2"/>
</dbReference>
<keyword evidence="8" id="KW-0812">Transmembrane</keyword>
<feature type="domain" description="GDNF/GAS1" evidence="10">
    <location>
        <begin position="24"/>
        <end position="99"/>
    </location>
</feature>
<dbReference type="AlphaFoldDB" id="A0A7J8K8Z1"/>